<dbReference type="InterPro" id="IPR000550">
    <property type="entry name" value="Hppk"/>
</dbReference>
<comment type="pathway">
    <text evidence="1">Cofactor biosynthesis; tetrahydrofolate biosynthesis; 2-amino-4-hydroxy-6-hydroxymethyl-7,8-dihydropteridine diphosphate from 7,8-dihydroneopterin triphosphate: step 4/4.</text>
</comment>
<comment type="similarity">
    <text evidence="2">Belongs to the HPPK family.</text>
</comment>
<dbReference type="InterPro" id="IPR035907">
    <property type="entry name" value="Hppk_sf"/>
</dbReference>
<comment type="caution">
    <text evidence="14">The sequence shown here is derived from an EMBL/GenBank/DDBJ whole genome shotgun (WGS) entry which is preliminary data.</text>
</comment>
<evidence type="ECO:0000256" key="4">
    <source>
        <dbReference type="ARBA" id="ARBA00016218"/>
    </source>
</evidence>
<dbReference type="PANTHER" id="PTHR43071">
    <property type="entry name" value="2-AMINO-4-HYDROXY-6-HYDROXYMETHYLDIHYDROPTERIDINE PYROPHOSPHOKINASE"/>
    <property type="match status" value="1"/>
</dbReference>
<evidence type="ECO:0000256" key="3">
    <source>
        <dbReference type="ARBA" id="ARBA00013253"/>
    </source>
</evidence>
<sequence length="170" mass="18480">MTTSVMTEVFVAIGSNLADPLGQASRAVDALAALPESRLQQASSFYSSRPMGPADQPDYVNAVVRLTTRLGPLALLDQLQRIELEQGRVRKDERWGPRTLDLDLLLYGDQIIGHERLVVPHYGMKEREFVLLPLAEIAPALVLPCGTPLAELVARCPTNDLAIIAPGADV</sequence>
<evidence type="ECO:0000256" key="5">
    <source>
        <dbReference type="ARBA" id="ARBA00022679"/>
    </source>
</evidence>
<organism evidence="14 15">
    <name type="scientific">Aeromonas salmonicida subsp. salmonicida 01-B526</name>
    <dbReference type="NCBI Taxonomy" id="1076135"/>
    <lineage>
        <taxon>Bacteria</taxon>
        <taxon>Pseudomonadati</taxon>
        <taxon>Pseudomonadota</taxon>
        <taxon>Gammaproteobacteria</taxon>
        <taxon>Aeromonadales</taxon>
        <taxon>Aeromonadaceae</taxon>
        <taxon>Aeromonas</taxon>
    </lineage>
</organism>
<feature type="domain" description="7,8-dihydro-6-hydroxymethylpterin-pyrophosphokinase" evidence="13">
    <location>
        <begin position="94"/>
        <end position="105"/>
    </location>
</feature>
<dbReference type="Proteomes" id="UP000006428">
    <property type="component" value="Unassembled WGS sequence"/>
</dbReference>
<protein>
    <recommendedName>
        <fullName evidence="4">2-amino-4-hydroxy-6-hydroxymethyldihydropteridine pyrophosphokinase</fullName>
        <ecNumber evidence="3">2.7.6.3</ecNumber>
    </recommendedName>
    <alternativeName>
        <fullName evidence="11">6-hydroxymethyl-7,8-dihydropterin pyrophosphokinase</fullName>
    </alternativeName>
    <alternativeName>
        <fullName evidence="12">7,8-dihydro-6-hydroxymethylpterin-pyrophosphokinase</fullName>
    </alternativeName>
</protein>
<evidence type="ECO:0000259" key="13">
    <source>
        <dbReference type="PROSITE" id="PS00794"/>
    </source>
</evidence>
<evidence type="ECO:0000256" key="2">
    <source>
        <dbReference type="ARBA" id="ARBA00005810"/>
    </source>
</evidence>
<dbReference type="EC" id="2.7.6.3" evidence="3"/>
<dbReference type="EMBL" id="AGVO01000027">
    <property type="protein sequence ID" value="EHI53096.1"/>
    <property type="molecule type" value="Genomic_DNA"/>
</dbReference>
<reference evidence="14 15" key="1">
    <citation type="journal article" date="2012" name="Front. Microbiol.">
        <title>Draft Genome Sequence of the Virulent Strain 01-B526 of the Fish Pathogen Aeromonas salmonicida.</title>
        <authorList>
            <person name="Charette S.J."/>
            <person name="Brochu F."/>
            <person name="Boyle B."/>
            <person name="Filion G."/>
            <person name="Tanaka K.H."/>
            <person name="Derome N."/>
        </authorList>
    </citation>
    <scope>NUCLEOTIDE SEQUENCE [LARGE SCALE GENOMIC DNA]</scope>
    <source>
        <strain evidence="14 15">01-B526</strain>
    </source>
</reference>
<gene>
    <name evidence="14" type="ORF">IYQ_07606</name>
</gene>
<dbReference type="CDD" id="cd00483">
    <property type="entry name" value="HPPK"/>
    <property type="match status" value="1"/>
</dbReference>
<keyword evidence="5" id="KW-0808">Transferase</keyword>
<dbReference type="PANTHER" id="PTHR43071:SF1">
    <property type="entry name" value="2-AMINO-4-HYDROXY-6-HYDROXYMETHYLDIHYDROPTERIDINE PYROPHOSPHOKINASE"/>
    <property type="match status" value="1"/>
</dbReference>
<proteinExistence type="inferred from homology"/>
<dbReference type="Gene3D" id="3.30.70.560">
    <property type="entry name" value="7,8-Dihydro-6-hydroxymethylpterin-pyrophosphokinase HPPK"/>
    <property type="match status" value="1"/>
</dbReference>
<evidence type="ECO:0000256" key="8">
    <source>
        <dbReference type="ARBA" id="ARBA00022840"/>
    </source>
</evidence>
<dbReference type="SUPFAM" id="SSF55083">
    <property type="entry name" value="6-hydroxymethyl-7,8-dihydropterin pyrophosphokinase, HPPK"/>
    <property type="match status" value="1"/>
</dbReference>
<keyword evidence="8" id="KW-0067">ATP-binding</keyword>
<dbReference type="PROSITE" id="PS00794">
    <property type="entry name" value="HPPK"/>
    <property type="match status" value="1"/>
</dbReference>
<keyword evidence="15" id="KW-1185">Reference proteome</keyword>
<evidence type="ECO:0000256" key="10">
    <source>
        <dbReference type="ARBA" id="ARBA00029409"/>
    </source>
</evidence>
<evidence type="ECO:0000313" key="14">
    <source>
        <dbReference type="EMBL" id="EHI53096.1"/>
    </source>
</evidence>
<evidence type="ECO:0000256" key="6">
    <source>
        <dbReference type="ARBA" id="ARBA00022741"/>
    </source>
</evidence>
<comment type="function">
    <text evidence="10">Catalyzes the transfer of pyrophosphate from adenosine triphosphate (ATP) to 6-hydroxymethyl-7,8-dihydropterin, an enzymatic step in folate biosynthesis pathway.</text>
</comment>
<evidence type="ECO:0000256" key="12">
    <source>
        <dbReference type="ARBA" id="ARBA00033413"/>
    </source>
</evidence>
<evidence type="ECO:0000256" key="1">
    <source>
        <dbReference type="ARBA" id="ARBA00005051"/>
    </source>
</evidence>
<dbReference type="NCBIfam" id="TIGR01498">
    <property type="entry name" value="folK"/>
    <property type="match status" value="1"/>
</dbReference>
<keyword evidence="7" id="KW-0418">Kinase</keyword>
<evidence type="ECO:0000313" key="15">
    <source>
        <dbReference type="Proteomes" id="UP000006428"/>
    </source>
</evidence>
<name>A0ABN0E1H2_AERSS</name>
<dbReference type="Pfam" id="PF01288">
    <property type="entry name" value="HPPK"/>
    <property type="match status" value="1"/>
</dbReference>
<accession>A0ABN0E1H2</accession>
<keyword evidence="9" id="KW-0289">Folate biosynthesis</keyword>
<evidence type="ECO:0000256" key="11">
    <source>
        <dbReference type="ARBA" id="ARBA00029766"/>
    </source>
</evidence>
<evidence type="ECO:0000256" key="7">
    <source>
        <dbReference type="ARBA" id="ARBA00022777"/>
    </source>
</evidence>
<evidence type="ECO:0000256" key="9">
    <source>
        <dbReference type="ARBA" id="ARBA00022909"/>
    </source>
</evidence>
<keyword evidence="6" id="KW-0547">Nucleotide-binding</keyword>